<protein>
    <submittedName>
        <fullName evidence="1">Insulinase family protein</fullName>
    </submittedName>
</protein>
<dbReference type="RefSeq" id="WP_163481384.1">
    <property type="nucleotide sequence ID" value="NZ_JAAGWF010000009.1"/>
</dbReference>
<gene>
    <name evidence="1" type="ORF">GCU56_09110</name>
</gene>
<dbReference type="SUPFAM" id="SSF63411">
    <property type="entry name" value="LuxS/MPP-like metallohydrolase"/>
    <property type="match status" value="2"/>
</dbReference>
<keyword evidence="2" id="KW-1185">Reference proteome</keyword>
<dbReference type="GO" id="GO:0046872">
    <property type="term" value="F:metal ion binding"/>
    <property type="evidence" value="ECO:0007669"/>
    <property type="project" value="InterPro"/>
</dbReference>
<dbReference type="Gene3D" id="3.30.830.10">
    <property type="entry name" value="Metalloenzyme, LuxS/M16 peptidase-like"/>
    <property type="match status" value="2"/>
</dbReference>
<evidence type="ECO:0000313" key="1">
    <source>
        <dbReference type="EMBL" id="NEK58030.1"/>
    </source>
</evidence>
<dbReference type="Proteomes" id="UP000470246">
    <property type="component" value="Unassembled WGS sequence"/>
</dbReference>
<evidence type="ECO:0000313" key="2">
    <source>
        <dbReference type="Proteomes" id="UP000470246"/>
    </source>
</evidence>
<proteinExistence type="predicted"/>
<dbReference type="EMBL" id="JAAGWF010000009">
    <property type="protein sequence ID" value="NEK58030.1"/>
    <property type="molecule type" value="Genomic_DNA"/>
</dbReference>
<accession>A0A7K3W041</accession>
<comment type="caution">
    <text evidence="1">The sequence shown here is derived from an EMBL/GenBank/DDBJ whole genome shotgun (WGS) entry which is preliminary data.</text>
</comment>
<organism evidence="1 2">
    <name type="scientific">Geodermatophilus sabuli</name>
    <dbReference type="NCBI Taxonomy" id="1564158"/>
    <lineage>
        <taxon>Bacteria</taxon>
        <taxon>Bacillati</taxon>
        <taxon>Actinomycetota</taxon>
        <taxon>Actinomycetes</taxon>
        <taxon>Geodermatophilales</taxon>
        <taxon>Geodermatophilaceae</taxon>
        <taxon>Geodermatophilus</taxon>
    </lineage>
</organism>
<name>A0A7K3W041_9ACTN</name>
<sequence>MQRIEIDGVPVISAPGPERITAALVFGVGLRDETFATIEITHLVEHLAMGALPKSHLRCNAVTDVDTTAFYATGRPEAVRAFLEGVCRALSDLPTERLELEVGVLEAENCSTADSTIGALWAARFGLTGPGLVMADGPGRRYLTEDLVRAHARRWFVRGNAALWCSGAVPAGLRLPLPAGPRPERAIPAARPQTGPVWTAGHGSGVGLLLASGGSGDPALMVGVDVLKERLRDTARHARGLSYSVDSLGLDLGPDRREVAVVVDAREGQEGEVADLLWRTSTELAATGPTPAELAHAVAGFEEDLDADPRAVAESELADAAYCAVSGLPFRPVEDVLEGWRAVTPERVATSLAQGLDTAILYVPEGSGYAGPGAPVERRFLCNVTPQLPVGTVFRPPLLTRLVDRGSRVHLVVGDGGLAHRDADGDVHTVPWELVEAAVPTEDGRGVFVVGRNLCAVLVDEDRFGRRAVAAVRARVPAPRWVTAPVAAQAGVPVG</sequence>
<reference evidence="1 2" key="1">
    <citation type="submission" date="2020-02" db="EMBL/GenBank/DDBJ databases">
        <title>Geodermatophilus sabuli CPCC 205279 I12A-02694.</title>
        <authorList>
            <person name="Jiang Z."/>
        </authorList>
    </citation>
    <scope>NUCLEOTIDE SEQUENCE [LARGE SCALE GENOMIC DNA]</scope>
    <source>
        <strain evidence="1 2">I12A-02694</strain>
    </source>
</reference>
<dbReference type="AlphaFoldDB" id="A0A7K3W041"/>
<dbReference type="InterPro" id="IPR011249">
    <property type="entry name" value="Metalloenz_LuxS/M16"/>
</dbReference>